<dbReference type="Proteomes" id="UP001589774">
    <property type="component" value="Unassembled WGS sequence"/>
</dbReference>
<dbReference type="InterPro" id="IPR050356">
    <property type="entry name" value="SulA_CellDiv_inhibitor"/>
</dbReference>
<dbReference type="RefSeq" id="WP_130855480.1">
    <property type="nucleotide sequence ID" value="NZ_JBHLWO010000002.1"/>
</dbReference>
<dbReference type="CDD" id="cd03468">
    <property type="entry name" value="PolY_like"/>
    <property type="match status" value="1"/>
</dbReference>
<evidence type="ECO:0000256" key="1">
    <source>
        <dbReference type="ARBA" id="ARBA00010945"/>
    </source>
</evidence>
<dbReference type="PANTHER" id="PTHR35369">
    <property type="entry name" value="BLR3025 PROTEIN-RELATED"/>
    <property type="match status" value="1"/>
</dbReference>
<comment type="similarity">
    <text evidence="1">Belongs to the DNA polymerase type-Y family.</text>
</comment>
<sequence length="500" mass="56510">MMKRYVAIAFRHLLTDDLAIHRPELRGKAFVLAAPERGRMVIRALSPGAAAEGVTVNMVLADARALYPDLEVFDYEPHRAEKLLKRLAEQCLRYTPMAGVDLPDGLILDASGCTHLWKGERPYMGEIAGKLKGAGYDVRMAMADTIGTAWAVARYGTDGAVVAPGGQLAALMPLPPAALRLDRAITERMQKLGLTHIGDFIGMPRTVLRRRFGEQLLNRIGQALGTSPEPLEPVRPPAPYAERLPCLEPVRTRKAIEMALETLLEMLTRNLLEDGMGLRKAVFRSFRIDGKVQQIQIGTGRPSRDRHHLFRLFGEKIGTIAPGLGIELFILEAPVVEDLDARQEKLWNDGGVYESTEIGNLLDRIATRAGHDAIRRYLPDEHHWPERSIRPATSYDERPAIPWPIDEPRPIYLLPEPEPIRVSAPVPDYPPMVFVYKGKRHKVKKADGPERIEREWWIETGPQRDYYRVEDEEGARYWLFRSGHYDGEGEPEWFMHGFFA</sequence>
<organism evidence="4 5">
    <name type="scientific">Olivibacter oleidegradans</name>
    <dbReference type="NCBI Taxonomy" id="760123"/>
    <lineage>
        <taxon>Bacteria</taxon>
        <taxon>Pseudomonadati</taxon>
        <taxon>Bacteroidota</taxon>
        <taxon>Sphingobacteriia</taxon>
        <taxon>Sphingobacteriales</taxon>
        <taxon>Sphingobacteriaceae</taxon>
        <taxon>Olivibacter</taxon>
    </lineage>
</organism>
<dbReference type="Gene3D" id="3.40.1170.60">
    <property type="match status" value="1"/>
</dbReference>
<proteinExistence type="inferred from homology"/>
<dbReference type="InterPro" id="IPR001126">
    <property type="entry name" value="UmuC"/>
</dbReference>
<dbReference type="InterPro" id="IPR043128">
    <property type="entry name" value="Rev_trsase/Diguanyl_cyclase"/>
</dbReference>
<evidence type="ECO:0000259" key="3">
    <source>
        <dbReference type="Pfam" id="PF00817"/>
    </source>
</evidence>
<evidence type="ECO:0000313" key="5">
    <source>
        <dbReference type="Proteomes" id="UP001589774"/>
    </source>
</evidence>
<feature type="domain" description="UmuC" evidence="3">
    <location>
        <begin position="21"/>
        <end position="151"/>
    </location>
</feature>
<dbReference type="Pfam" id="PF00817">
    <property type="entry name" value="IMS"/>
    <property type="match status" value="1"/>
</dbReference>
<dbReference type="InterPro" id="IPR043502">
    <property type="entry name" value="DNA/RNA_pol_sf"/>
</dbReference>
<dbReference type="Gene3D" id="3.30.70.270">
    <property type="match status" value="1"/>
</dbReference>
<evidence type="ECO:0000256" key="2">
    <source>
        <dbReference type="ARBA" id="ARBA00022763"/>
    </source>
</evidence>
<dbReference type="PANTHER" id="PTHR35369:SF2">
    <property type="entry name" value="BLR3025 PROTEIN"/>
    <property type="match status" value="1"/>
</dbReference>
<dbReference type="EMBL" id="JBHLWO010000002">
    <property type="protein sequence ID" value="MFC0319899.1"/>
    <property type="molecule type" value="Genomic_DNA"/>
</dbReference>
<protein>
    <submittedName>
        <fullName evidence="4">DNA polymerase Y family protein</fullName>
    </submittedName>
</protein>
<keyword evidence="5" id="KW-1185">Reference proteome</keyword>
<name>A0ABV6HLX8_9SPHI</name>
<comment type="caution">
    <text evidence="4">The sequence shown here is derived from an EMBL/GenBank/DDBJ whole genome shotgun (WGS) entry which is preliminary data.</text>
</comment>
<gene>
    <name evidence="4" type="ORF">ACFFI0_16365</name>
</gene>
<reference evidence="4 5" key="1">
    <citation type="submission" date="2024-09" db="EMBL/GenBank/DDBJ databases">
        <authorList>
            <person name="Sun Q."/>
            <person name="Mori K."/>
        </authorList>
    </citation>
    <scope>NUCLEOTIDE SEQUENCE [LARGE SCALE GENOMIC DNA]</scope>
    <source>
        <strain evidence="4 5">CCM 7765</strain>
    </source>
</reference>
<dbReference type="SUPFAM" id="SSF56672">
    <property type="entry name" value="DNA/RNA polymerases"/>
    <property type="match status" value="1"/>
</dbReference>
<keyword evidence="2" id="KW-0227">DNA damage</keyword>
<accession>A0ABV6HLX8</accession>
<evidence type="ECO:0000313" key="4">
    <source>
        <dbReference type="EMBL" id="MFC0319899.1"/>
    </source>
</evidence>